<feature type="signal peptide" evidence="2">
    <location>
        <begin position="1"/>
        <end position="18"/>
    </location>
</feature>
<dbReference type="VEuPathDB" id="AmoebaDB:EIN_411500"/>
<dbReference type="GeneID" id="14886752"/>
<keyword evidence="1" id="KW-0812">Transmembrane</keyword>
<proteinExistence type="predicted"/>
<dbReference type="EMBL" id="KB206788">
    <property type="protein sequence ID" value="ELP87797.1"/>
    <property type="molecule type" value="Genomic_DNA"/>
</dbReference>
<dbReference type="AlphaFoldDB" id="A0A0A1U170"/>
<reference evidence="3 4" key="1">
    <citation type="submission" date="2012-10" db="EMBL/GenBank/DDBJ databases">
        <authorList>
            <person name="Zafar N."/>
            <person name="Inman J."/>
            <person name="Hall N."/>
            <person name="Lorenzi H."/>
            <person name="Caler E."/>
        </authorList>
    </citation>
    <scope>NUCLEOTIDE SEQUENCE [LARGE SCALE GENOMIC DNA]</scope>
    <source>
        <strain evidence="3 4">IP1</strain>
    </source>
</reference>
<keyword evidence="2" id="KW-0732">Signal</keyword>
<name>A0A0A1U170_ENTIV</name>
<organism evidence="3 4">
    <name type="scientific">Entamoeba invadens IP1</name>
    <dbReference type="NCBI Taxonomy" id="370355"/>
    <lineage>
        <taxon>Eukaryota</taxon>
        <taxon>Amoebozoa</taxon>
        <taxon>Evosea</taxon>
        <taxon>Archamoebae</taxon>
        <taxon>Mastigamoebida</taxon>
        <taxon>Entamoebidae</taxon>
        <taxon>Entamoeba</taxon>
    </lineage>
</organism>
<evidence type="ECO:0000313" key="3">
    <source>
        <dbReference type="EMBL" id="ELP87797.1"/>
    </source>
</evidence>
<sequence length="589" mass="65220">MILLFLLVVAFGFPTVCKNAVECPSETLQFTLNNQITQTPNRCENTAFTRPSVFYTLKGNGLVYYIDTCQTTQGETEIEVFESCTSTTCEQFAMTECGNQQYVTYQSVVGKDAIFRVSCLTASCNVVLTLHTNKTQRNDFCEDALQIKENTNIEFITDTFIESKHGCDGTPFNSRGKWLVFSPEEASYTIQAATHSLSKISRIEAKSGCANYYCDISRLGELTISPKTMTYVFVEGNPEEKTSVKITKVAPHVNEACDSALEIEVPFSGVFSNTYHSTQRSTCGNSSHENVWFTFNSELYKDVTISTCFEEFGYQSYLEFTSGECGSLQCVSNASPSANCFGGFEETIIVDDNKKYLFYIGSALEQVTGYFQVTVRTNSVPEYSVPENAIVISSLARTFSKTIDSTKCVNSLLVDTDVSKRTLKGAFFVLQENPNTIVAITTCSSSTQIENVITTANGAYNDGTKNNIVLNDYSLYTDHRLSPCGVKGTALVFNSSSIQTYPLLFFIGGVENSAGLIKVDFVLDFPVEPTSSESSESGFDFLPVYITLGVFAGIVLLLIFVVGSYFTYYIIIKKRNEKYQLFETSTPTK</sequence>
<evidence type="ECO:0000313" key="4">
    <source>
        <dbReference type="Proteomes" id="UP000014680"/>
    </source>
</evidence>
<accession>A0A0A1U170</accession>
<evidence type="ECO:0000256" key="1">
    <source>
        <dbReference type="SAM" id="Phobius"/>
    </source>
</evidence>
<keyword evidence="1" id="KW-0472">Membrane</keyword>
<feature type="transmembrane region" description="Helical" evidence="1">
    <location>
        <begin position="544"/>
        <end position="571"/>
    </location>
</feature>
<dbReference type="RefSeq" id="XP_004254568.1">
    <property type="nucleotide sequence ID" value="XM_004254520.1"/>
</dbReference>
<protein>
    <submittedName>
        <fullName evidence="3">Uncharacterized protein</fullName>
    </submittedName>
</protein>
<dbReference type="KEGG" id="eiv:EIN_411500"/>
<keyword evidence="4" id="KW-1185">Reference proteome</keyword>
<feature type="chain" id="PRO_5001980118" evidence="2">
    <location>
        <begin position="19"/>
        <end position="589"/>
    </location>
</feature>
<evidence type="ECO:0000256" key="2">
    <source>
        <dbReference type="SAM" id="SignalP"/>
    </source>
</evidence>
<gene>
    <name evidence="3" type="ORF">EIN_411500</name>
</gene>
<dbReference type="Proteomes" id="UP000014680">
    <property type="component" value="Unassembled WGS sequence"/>
</dbReference>
<keyword evidence="1" id="KW-1133">Transmembrane helix</keyword>